<reference evidence="1" key="1">
    <citation type="submission" date="2021-08" db="EMBL/GenBank/DDBJ databases">
        <authorList>
            <person name="Lu L."/>
            <person name="Huang X."/>
            <person name="Zhang R."/>
            <person name="Jiao N."/>
        </authorList>
    </citation>
    <scope>NUCLEOTIDE SEQUENCE</scope>
</reference>
<protein>
    <submittedName>
        <fullName evidence="1">Uncharacterized protein</fullName>
    </submittedName>
</protein>
<organism evidence="1 2">
    <name type="scientific">Dinoroseobacter phage vB_DshP-R7L</name>
    <dbReference type="NCBI Taxonomy" id="2873349"/>
    <lineage>
        <taxon>Viruses</taxon>
        <taxon>Duplodnaviria</taxon>
        <taxon>Heunggongvirae</taxon>
        <taxon>Uroviricota</taxon>
        <taxon>Caudoviricetes</taxon>
        <taxon>Schitoviridae</taxon>
        <taxon>Rhodovirinae</taxon>
        <taxon>Gonggongvirus</taxon>
        <taxon>Gonggongvirus R7l</taxon>
    </lineage>
</organism>
<keyword evidence="2" id="KW-1185">Reference proteome</keyword>
<gene>
    <name evidence="1" type="ORF">R7L_gp51</name>
</gene>
<evidence type="ECO:0000313" key="2">
    <source>
        <dbReference type="Proteomes" id="UP000828212"/>
    </source>
</evidence>
<accession>A0AAE9BMD7</accession>
<dbReference type="Proteomes" id="UP000828212">
    <property type="component" value="Segment"/>
</dbReference>
<sequence length="47" mass="5367">MIKGMFYPMLSGMFPSAPSYSGVIFTPELIKLLVEGRLKRAYERNVQ</sequence>
<name>A0AAE9BMD7_9CAUD</name>
<evidence type="ECO:0000313" key="1">
    <source>
        <dbReference type="EMBL" id="UAT28890.1"/>
    </source>
</evidence>
<dbReference type="EMBL" id="MZ773648">
    <property type="protein sequence ID" value="UAT28890.1"/>
    <property type="molecule type" value="Genomic_DNA"/>
</dbReference>
<proteinExistence type="predicted"/>